<evidence type="ECO:0008006" key="4">
    <source>
        <dbReference type="Google" id="ProtNLM"/>
    </source>
</evidence>
<accession>A0A165QFR7</accession>
<feature type="chain" id="PRO_5007864882" description="Hydrophobin" evidence="1">
    <location>
        <begin position="23"/>
        <end position="51"/>
    </location>
</feature>
<sequence length="51" mass="5478">MQFKHIPFLLAIVLPFIAVAAASPERVGVRIARNEDQACGGGPNCCNEHLC</sequence>
<dbReference type="Proteomes" id="UP000076727">
    <property type="component" value="Unassembled WGS sequence"/>
</dbReference>
<protein>
    <recommendedName>
        <fullName evidence="4">Hydrophobin</fullName>
    </recommendedName>
</protein>
<dbReference type="AlphaFoldDB" id="A0A165QFR7"/>
<evidence type="ECO:0000256" key="1">
    <source>
        <dbReference type="SAM" id="SignalP"/>
    </source>
</evidence>
<proteinExistence type="predicted"/>
<dbReference type="EMBL" id="KV429058">
    <property type="protein sequence ID" value="KZT69409.1"/>
    <property type="molecule type" value="Genomic_DNA"/>
</dbReference>
<organism evidence="2 3">
    <name type="scientific">Daedalea quercina L-15889</name>
    <dbReference type="NCBI Taxonomy" id="1314783"/>
    <lineage>
        <taxon>Eukaryota</taxon>
        <taxon>Fungi</taxon>
        <taxon>Dikarya</taxon>
        <taxon>Basidiomycota</taxon>
        <taxon>Agaricomycotina</taxon>
        <taxon>Agaricomycetes</taxon>
        <taxon>Polyporales</taxon>
        <taxon>Fomitopsis</taxon>
    </lineage>
</organism>
<reference evidence="2 3" key="1">
    <citation type="journal article" date="2016" name="Mol. Biol. Evol.">
        <title>Comparative Genomics of Early-Diverging Mushroom-Forming Fungi Provides Insights into the Origins of Lignocellulose Decay Capabilities.</title>
        <authorList>
            <person name="Nagy L.G."/>
            <person name="Riley R."/>
            <person name="Tritt A."/>
            <person name="Adam C."/>
            <person name="Daum C."/>
            <person name="Floudas D."/>
            <person name="Sun H."/>
            <person name="Yadav J.S."/>
            <person name="Pangilinan J."/>
            <person name="Larsson K.H."/>
            <person name="Matsuura K."/>
            <person name="Barry K."/>
            <person name="Labutti K."/>
            <person name="Kuo R."/>
            <person name="Ohm R.A."/>
            <person name="Bhattacharya S.S."/>
            <person name="Shirouzu T."/>
            <person name="Yoshinaga Y."/>
            <person name="Martin F.M."/>
            <person name="Grigoriev I.V."/>
            <person name="Hibbett D.S."/>
        </authorList>
    </citation>
    <scope>NUCLEOTIDE SEQUENCE [LARGE SCALE GENOMIC DNA]</scope>
    <source>
        <strain evidence="2 3">L-15889</strain>
    </source>
</reference>
<evidence type="ECO:0000313" key="2">
    <source>
        <dbReference type="EMBL" id="KZT69409.1"/>
    </source>
</evidence>
<gene>
    <name evidence="2" type="ORF">DAEQUDRAFT_726707</name>
</gene>
<keyword evidence="1" id="KW-0732">Signal</keyword>
<name>A0A165QFR7_9APHY</name>
<feature type="signal peptide" evidence="1">
    <location>
        <begin position="1"/>
        <end position="22"/>
    </location>
</feature>
<keyword evidence="3" id="KW-1185">Reference proteome</keyword>
<evidence type="ECO:0000313" key="3">
    <source>
        <dbReference type="Proteomes" id="UP000076727"/>
    </source>
</evidence>